<dbReference type="EMBL" id="AP022566">
    <property type="protein sequence ID" value="BBX30495.1"/>
    <property type="molecule type" value="Genomic_DNA"/>
</dbReference>
<gene>
    <name evidence="1" type="ORF">MALV_56200</name>
</gene>
<accession>A0A6N4V2H1</accession>
<evidence type="ECO:0000313" key="2">
    <source>
        <dbReference type="Proteomes" id="UP000466906"/>
    </source>
</evidence>
<reference evidence="1 2" key="1">
    <citation type="journal article" date="2019" name="Emerg. Microbes Infect.">
        <title>Comprehensive subspecies identification of 175 nontuberculous mycobacteria species based on 7547 genomic profiles.</title>
        <authorList>
            <person name="Matsumoto Y."/>
            <person name="Kinjo T."/>
            <person name="Motooka D."/>
            <person name="Nabeya D."/>
            <person name="Jung N."/>
            <person name="Uechi K."/>
            <person name="Horii T."/>
            <person name="Iida T."/>
            <person name="Fujita J."/>
            <person name="Nakamura S."/>
        </authorList>
    </citation>
    <scope>NUCLEOTIDE SEQUENCE [LARGE SCALE GENOMIC DNA]</scope>
    <source>
        <strain evidence="1 2">JCM 12272</strain>
        <plasmid evidence="1">pJCM12272</plasmid>
    </source>
</reference>
<geneLocation type="plasmid" evidence="1 2">
    <name>pJCM12272</name>
</geneLocation>
<organism evidence="1 2">
    <name type="scientific">Mycolicibacterium alvei</name>
    <dbReference type="NCBI Taxonomy" id="67081"/>
    <lineage>
        <taxon>Bacteria</taxon>
        <taxon>Bacillati</taxon>
        <taxon>Actinomycetota</taxon>
        <taxon>Actinomycetes</taxon>
        <taxon>Mycobacteriales</taxon>
        <taxon>Mycobacteriaceae</taxon>
        <taxon>Mycolicibacterium</taxon>
    </lineage>
</organism>
<evidence type="ECO:0000313" key="1">
    <source>
        <dbReference type="EMBL" id="BBX30495.1"/>
    </source>
</evidence>
<name>A0A6N4V2H1_9MYCO</name>
<proteinExistence type="predicted"/>
<dbReference type="KEGG" id="malv:MALV_56200"/>
<keyword evidence="2" id="KW-1185">Reference proteome</keyword>
<sequence length="115" mass="12727">MAVDLEPGVSVAVRCPNGAMRAFSVSRVRTIRNGSVFVWGRVLHTPGIEYEHESYVRIDGHIRVCVLPRHYGVCFDCGALSPCPDELAERRSERAMAEVDPFELIFDDIVAHAAG</sequence>
<protein>
    <submittedName>
        <fullName evidence="1">Uncharacterized protein</fullName>
    </submittedName>
</protein>
<dbReference type="AlphaFoldDB" id="A0A6N4V2H1"/>
<dbReference type="RefSeq" id="WP_088305628.1">
    <property type="nucleotide sequence ID" value="NZ_AP022566.1"/>
</dbReference>
<keyword evidence="1" id="KW-0614">Plasmid</keyword>
<dbReference type="Proteomes" id="UP000466906">
    <property type="component" value="Plasmid pJCM12272"/>
</dbReference>